<dbReference type="Pfam" id="PF13302">
    <property type="entry name" value="Acetyltransf_3"/>
    <property type="match status" value="1"/>
</dbReference>
<feature type="domain" description="N-acetyltransferase" evidence="3">
    <location>
        <begin position="1"/>
        <end position="158"/>
    </location>
</feature>
<gene>
    <name evidence="4" type="ORF">OA57_00530</name>
</gene>
<dbReference type="SUPFAM" id="SSF55729">
    <property type="entry name" value="Acyl-CoA N-acyltransferases (Nat)"/>
    <property type="match status" value="1"/>
</dbReference>
<dbReference type="PANTHER" id="PTHR43072">
    <property type="entry name" value="N-ACETYLTRANSFERASE"/>
    <property type="match status" value="1"/>
</dbReference>
<evidence type="ECO:0000313" key="5">
    <source>
        <dbReference type="Proteomes" id="UP000030380"/>
    </source>
</evidence>
<dbReference type="AlphaFoldDB" id="A0A0A3BDK3"/>
<dbReference type="PANTHER" id="PTHR43072:SF23">
    <property type="entry name" value="UPF0039 PROTEIN C11D3.02C"/>
    <property type="match status" value="1"/>
</dbReference>
<accession>A0A0A3BDK3</accession>
<keyword evidence="5" id="KW-1185">Reference proteome</keyword>
<dbReference type="Gene3D" id="3.40.630.30">
    <property type="match status" value="1"/>
</dbReference>
<name>A0A0A3BDK3_9PAST</name>
<dbReference type="GO" id="GO:0016747">
    <property type="term" value="F:acyltransferase activity, transferring groups other than amino-acyl groups"/>
    <property type="evidence" value="ECO:0007669"/>
    <property type="project" value="InterPro"/>
</dbReference>
<evidence type="ECO:0000259" key="3">
    <source>
        <dbReference type="PROSITE" id="PS51186"/>
    </source>
</evidence>
<dbReference type="EMBL" id="JSUM01000001">
    <property type="protein sequence ID" value="KGQ71609.1"/>
    <property type="molecule type" value="Genomic_DNA"/>
</dbReference>
<dbReference type="InterPro" id="IPR000182">
    <property type="entry name" value="GNAT_dom"/>
</dbReference>
<sequence>MRIEKSNADDLTKIVAIYNQTIACRHITSDLQPVSVADRQAWFDFHRHSERYPIWSVRDAEQHLIGWATLSPFYGRPAYDITAEASFYLDNRVKGKGIGTQLVRFLQRQMQPLQFSTLLGFVFKGNPASIAVLQKCGFRQWGELPDIADMLRHKETLILLGYQPNSD</sequence>
<evidence type="ECO:0000256" key="1">
    <source>
        <dbReference type="ARBA" id="ARBA00022679"/>
    </source>
</evidence>
<comment type="caution">
    <text evidence="4">The sequence shown here is derived from an EMBL/GenBank/DDBJ whole genome shotgun (WGS) entry which is preliminary data.</text>
</comment>
<proteinExistence type="predicted"/>
<reference evidence="4 5" key="1">
    <citation type="submission" date="2014-11" db="EMBL/GenBank/DDBJ databases">
        <title>Draft genome sequence of Chelonobacter oris 1662T, associated with respiratory disease in Hermann's Tortoises.</title>
        <authorList>
            <person name="Kudirkiene E."/>
            <person name="Hansen M.J."/>
            <person name="Bojesen A.M."/>
        </authorList>
    </citation>
    <scope>NUCLEOTIDE SEQUENCE [LARGE SCALE GENOMIC DNA]</scope>
    <source>
        <strain evidence="4 5">1662</strain>
    </source>
</reference>
<dbReference type="PROSITE" id="PS51186">
    <property type="entry name" value="GNAT"/>
    <property type="match status" value="1"/>
</dbReference>
<dbReference type="Proteomes" id="UP000030380">
    <property type="component" value="Unassembled WGS sequence"/>
</dbReference>
<dbReference type="STRING" id="505317.OA57_00530"/>
<evidence type="ECO:0000313" key="4">
    <source>
        <dbReference type="EMBL" id="KGQ71609.1"/>
    </source>
</evidence>
<keyword evidence="2" id="KW-0012">Acyltransferase</keyword>
<evidence type="ECO:0000256" key="2">
    <source>
        <dbReference type="ARBA" id="ARBA00023315"/>
    </source>
</evidence>
<protein>
    <recommendedName>
        <fullName evidence="3">N-acetyltransferase domain-containing protein</fullName>
    </recommendedName>
</protein>
<organism evidence="4 5">
    <name type="scientific">Chelonobacter oris</name>
    <dbReference type="NCBI Taxonomy" id="505317"/>
    <lineage>
        <taxon>Bacteria</taxon>
        <taxon>Pseudomonadati</taxon>
        <taxon>Pseudomonadota</taxon>
        <taxon>Gammaproteobacteria</taxon>
        <taxon>Pasteurellales</taxon>
        <taxon>Pasteurellaceae</taxon>
        <taxon>Chelonobacter</taxon>
    </lineage>
</organism>
<keyword evidence="1" id="KW-0808">Transferase</keyword>
<dbReference type="InterPro" id="IPR016181">
    <property type="entry name" value="Acyl_CoA_acyltransferase"/>
</dbReference>